<protein>
    <recommendedName>
        <fullName evidence="3">F-box domain-containing protein</fullName>
    </recommendedName>
</protein>
<evidence type="ECO:0000313" key="2">
    <source>
        <dbReference type="Proteomes" id="UP000007431"/>
    </source>
</evidence>
<dbReference type="VEuPathDB" id="FungiDB:SCHCODRAFT_02639790"/>
<dbReference type="GeneID" id="9597770"/>
<evidence type="ECO:0008006" key="3">
    <source>
        <dbReference type="Google" id="ProtNLM"/>
    </source>
</evidence>
<dbReference type="eggNOG" id="ENOG502RD4M">
    <property type="taxonomic scope" value="Eukaryota"/>
</dbReference>
<organism evidence="2">
    <name type="scientific">Schizophyllum commune (strain H4-8 / FGSC 9210)</name>
    <name type="common">Split gill fungus</name>
    <dbReference type="NCBI Taxonomy" id="578458"/>
    <lineage>
        <taxon>Eukaryota</taxon>
        <taxon>Fungi</taxon>
        <taxon>Dikarya</taxon>
        <taxon>Basidiomycota</taxon>
        <taxon>Agaricomycotina</taxon>
        <taxon>Agaricomycetes</taxon>
        <taxon>Agaricomycetidae</taxon>
        <taxon>Agaricales</taxon>
        <taxon>Schizophyllaceae</taxon>
        <taxon>Schizophyllum</taxon>
    </lineage>
</organism>
<evidence type="ECO:0000313" key="1">
    <source>
        <dbReference type="EMBL" id="EFI92792.1"/>
    </source>
</evidence>
<dbReference type="OrthoDB" id="10388188at2759"/>
<dbReference type="HOGENOM" id="CLU_018544_13_1_1"/>
<reference evidence="1 2" key="1">
    <citation type="journal article" date="2010" name="Nat. Biotechnol.">
        <title>Genome sequence of the model mushroom Schizophyllum commune.</title>
        <authorList>
            <person name="Ohm R.A."/>
            <person name="de Jong J.F."/>
            <person name="Lugones L.G."/>
            <person name="Aerts A."/>
            <person name="Kothe E."/>
            <person name="Stajich J.E."/>
            <person name="de Vries R.P."/>
            <person name="Record E."/>
            <person name="Levasseur A."/>
            <person name="Baker S.E."/>
            <person name="Bartholomew K.A."/>
            <person name="Coutinho P.M."/>
            <person name="Erdmann S."/>
            <person name="Fowler T.J."/>
            <person name="Gathman A.C."/>
            <person name="Lombard V."/>
            <person name="Henrissat B."/>
            <person name="Knabe N."/>
            <person name="Kuees U."/>
            <person name="Lilly W.W."/>
            <person name="Lindquist E."/>
            <person name="Lucas S."/>
            <person name="Magnuson J.K."/>
            <person name="Piumi F."/>
            <person name="Raudaskoski M."/>
            <person name="Salamov A."/>
            <person name="Schmutz J."/>
            <person name="Schwarze F.W.M.R."/>
            <person name="vanKuyk P.A."/>
            <person name="Horton J.S."/>
            <person name="Grigoriev I.V."/>
            <person name="Woesten H.A.B."/>
        </authorList>
    </citation>
    <scope>NUCLEOTIDE SEQUENCE [LARGE SCALE GENOMIC DNA]</scope>
    <source>
        <strain evidence="2">H4-8 / FGSC 9210</strain>
    </source>
</reference>
<keyword evidence="2" id="KW-1185">Reference proteome</keyword>
<sequence length="481" mass="54158">MQERIETALKRAAEVANLEMQRESVELSLDRLQEIHDHTALLEDELEFLDLEIAGVVDVPRKLNDLIAVRGKITAQMDIHRSLCAPVHRLFPELLSEIFVYATKSASKTWASKTSQLAVACKLASIIAVWRRVAHGTPLLWPCLLADDEHQWNTYLERIITLTGSLPLVAHCLSTRTTELFVTQPAMHARRWRVATLCSPICAIVPAAARVEAPTLEDLTVHGMICDDPEAREVTDYLVLPRLRCLRVFLTNRLGVGQALIFRMPPTLTSFTLTFRATEAVLLHVVNLLHQCASTLENLFVNFGTRIDERGWSIPVFMPALKTLTLYQDGCLLLECINAPAIEQLTIEIAPMFFVESLTIFLERNDSSVSHLIYVCIAIVPELDEDDTEMLVRCLGRLERLEELHFTDTTIPLDLVRSLICYESVQPALPKLRVLSLDSLPTPEHEAALRDVYASRRWNRCICGMDIAILEDPDEVIAANA</sequence>
<feature type="non-terminal residue" evidence="1">
    <location>
        <position position="481"/>
    </location>
</feature>
<gene>
    <name evidence="1" type="ORF">SCHCODRAFT_113010</name>
</gene>
<dbReference type="EMBL" id="GL377312">
    <property type="protein sequence ID" value="EFI92792.1"/>
    <property type="molecule type" value="Genomic_DNA"/>
</dbReference>
<proteinExistence type="predicted"/>
<accession>D8QGM0</accession>
<name>D8QGM0_SCHCM</name>
<dbReference type="Proteomes" id="UP000007431">
    <property type="component" value="Unassembled WGS sequence"/>
</dbReference>
<dbReference type="AlphaFoldDB" id="D8QGM0"/>
<dbReference type="KEGG" id="scm:SCHCO_02639790"/>
<dbReference type="InParanoid" id="D8QGM0"/>
<dbReference type="RefSeq" id="XP_003027695.1">
    <property type="nucleotide sequence ID" value="XM_003027649.1"/>
</dbReference>